<dbReference type="Proteomes" id="UP000821865">
    <property type="component" value="Chromosome 3"/>
</dbReference>
<accession>A0ACB8D268</accession>
<evidence type="ECO:0000313" key="2">
    <source>
        <dbReference type="Proteomes" id="UP000821865"/>
    </source>
</evidence>
<reference evidence="1" key="1">
    <citation type="submission" date="2020-05" db="EMBL/GenBank/DDBJ databases">
        <title>Large-scale comparative analyses of tick genomes elucidate their genetic diversity and vector capacities.</title>
        <authorList>
            <person name="Jia N."/>
            <person name="Wang J."/>
            <person name="Shi W."/>
            <person name="Du L."/>
            <person name="Sun Y."/>
            <person name="Zhan W."/>
            <person name="Jiang J."/>
            <person name="Wang Q."/>
            <person name="Zhang B."/>
            <person name="Ji P."/>
            <person name="Sakyi L.B."/>
            <person name="Cui X."/>
            <person name="Yuan T."/>
            <person name="Jiang B."/>
            <person name="Yang W."/>
            <person name="Lam T.T.-Y."/>
            <person name="Chang Q."/>
            <person name="Ding S."/>
            <person name="Wang X."/>
            <person name="Zhu J."/>
            <person name="Ruan X."/>
            <person name="Zhao L."/>
            <person name="Wei J."/>
            <person name="Que T."/>
            <person name="Du C."/>
            <person name="Cheng J."/>
            <person name="Dai P."/>
            <person name="Han X."/>
            <person name="Huang E."/>
            <person name="Gao Y."/>
            <person name="Liu J."/>
            <person name="Shao H."/>
            <person name="Ye R."/>
            <person name="Li L."/>
            <person name="Wei W."/>
            <person name="Wang X."/>
            <person name="Wang C."/>
            <person name="Yang T."/>
            <person name="Huo Q."/>
            <person name="Li W."/>
            <person name="Guo W."/>
            <person name="Chen H."/>
            <person name="Zhou L."/>
            <person name="Ni X."/>
            <person name="Tian J."/>
            <person name="Zhou Y."/>
            <person name="Sheng Y."/>
            <person name="Liu T."/>
            <person name="Pan Y."/>
            <person name="Xia L."/>
            <person name="Li J."/>
            <person name="Zhao F."/>
            <person name="Cao W."/>
        </authorList>
    </citation>
    <scope>NUCLEOTIDE SEQUENCE</scope>
    <source>
        <strain evidence="1">Dsil-2018</strain>
    </source>
</reference>
<name>A0ACB8D268_DERSI</name>
<keyword evidence="2" id="KW-1185">Reference proteome</keyword>
<dbReference type="EMBL" id="CM023472">
    <property type="protein sequence ID" value="KAH7958463.1"/>
    <property type="molecule type" value="Genomic_DNA"/>
</dbReference>
<evidence type="ECO:0000313" key="1">
    <source>
        <dbReference type="EMBL" id="KAH7958463.1"/>
    </source>
</evidence>
<gene>
    <name evidence="1" type="ORF">HPB49_001968</name>
</gene>
<organism evidence="1 2">
    <name type="scientific">Dermacentor silvarum</name>
    <name type="common">Tick</name>
    <dbReference type="NCBI Taxonomy" id="543639"/>
    <lineage>
        <taxon>Eukaryota</taxon>
        <taxon>Metazoa</taxon>
        <taxon>Ecdysozoa</taxon>
        <taxon>Arthropoda</taxon>
        <taxon>Chelicerata</taxon>
        <taxon>Arachnida</taxon>
        <taxon>Acari</taxon>
        <taxon>Parasitiformes</taxon>
        <taxon>Ixodida</taxon>
        <taxon>Ixodoidea</taxon>
        <taxon>Ixodidae</taxon>
        <taxon>Rhipicephalinae</taxon>
        <taxon>Dermacentor</taxon>
    </lineage>
</organism>
<protein>
    <submittedName>
        <fullName evidence="1">Uncharacterized protein</fullName>
    </submittedName>
</protein>
<comment type="caution">
    <text evidence="1">The sequence shown here is derived from an EMBL/GenBank/DDBJ whole genome shotgun (WGS) entry which is preliminary data.</text>
</comment>
<sequence length="86" mass="9697">MPRLGHYSEKYELNGSGSEQPAASYGSFRRDEQGALLSHDHLLAVYALDIQRKRNLEAEAMCWSGIKCQYEPFIASQDDLYADGLL</sequence>
<proteinExistence type="predicted"/>